<sequence length="63" mass="7123">MHRQMGSLTPGVKGFQTQNIFQTSVKMADLEVTPGKVTWEATKRKSEAKDLDLDLIQLSKLYI</sequence>
<dbReference type="AlphaFoldDB" id="A0AAW0K8L8"/>
<proteinExistence type="predicted"/>
<gene>
    <name evidence="1" type="ORF">U0070_022810</name>
</gene>
<organism evidence="1 2">
    <name type="scientific">Myodes glareolus</name>
    <name type="common">Bank vole</name>
    <name type="synonym">Clethrionomys glareolus</name>
    <dbReference type="NCBI Taxonomy" id="447135"/>
    <lineage>
        <taxon>Eukaryota</taxon>
        <taxon>Metazoa</taxon>
        <taxon>Chordata</taxon>
        <taxon>Craniata</taxon>
        <taxon>Vertebrata</taxon>
        <taxon>Euteleostomi</taxon>
        <taxon>Mammalia</taxon>
        <taxon>Eutheria</taxon>
        <taxon>Euarchontoglires</taxon>
        <taxon>Glires</taxon>
        <taxon>Rodentia</taxon>
        <taxon>Myomorpha</taxon>
        <taxon>Muroidea</taxon>
        <taxon>Cricetidae</taxon>
        <taxon>Arvicolinae</taxon>
        <taxon>Myodes</taxon>
    </lineage>
</organism>
<evidence type="ECO:0000313" key="1">
    <source>
        <dbReference type="EMBL" id="KAK7834839.1"/>
    </source>
</evidence>
<comment type="caution">
    <text evidence="1">The sequence shown here is derived from an EMBL/GenBank/DDBJ whole genome shotgun (WGS) entry which is preliminary data.</text>
</comment>
<protein>
    <submittedName>
        <fullName evidence="1">Uncharacterized protein</fullName>
    </submittedName>
</protein>
<name>A0AAW0K8L8_MYOGA</name>
<evidence type="ECO:0000313" key="2">
    <source>
        <dbReference type="Proteomes" id="UP001488838"/>
    </source>
</evidence>
<dbReference type="Proteomes" id="UP001488838">
    <property type="component" value="Unassembled WGS sequence"/>
</dbReference>
<dbReference type="EMBL" id="JBBHLL010000003">
    <property type="protein sequence ID" value="KAK7834839.1"/>
    <property type="molecule type" value="Genomic_DNA"/>
</dbReference>
<reference evidence="1 2" key="1">
    <citation type="journal article" date="2023" name="bioRxiv">
        <title>Conserved and derived expression patterns and positive selection on dental genes reveal complex evolutionary context of ever-growing rodent molars.</title>
        <authorList>
            <person name="Calamari Z.T."/>
            <person name="Song A."/>
            <person name="Cohen E."/>
            <person name="Akter M."/>
            <person name="Roy R.D."/>
            <person name="Hallikas O."/>
            <person name="Christensen M.M."/>
            <person name="Li P."/>
            <person name="Marangoni P."/>
            <person name="Jernvall J."/>
            <person name="Klein O.D."/>
        </authorList>
    </citation>
    <scope>NUCLEOTIDE SEQUENCE [LARGE SCALE GENOMIC DNA]</scope>
    <source>
        <strain evidence="1">V071</strain>
    </source>
</reference>
<keyword evidence="2" id="KW-1185">Reference proteome</keyword>
<accession>A0AAW0K8L8</accession>